<evidence type="ECO:0000256" key="13">
    <source>
        <dbReference type="ARBA" id="ARBA00031538"/>
    </source>
</evidence>
<dbReference type="Proteomes" id="UP000182744">
    <property type="component" value="Unassembled WGS sequence"/>
</dbReference>
<keyword evidence="9 18" id="KW-0472">Membrane</keyword>
<evidence type="ECO:0000313" key="20">
    <source>
        <dbReference type="EMBL" id="MDY5152694.1"/>
    </source>
</evidence>
<dbReference type="Proteomes" id="UP001273799">
    <property type="component" value="Unassembled WGS sequence"/>
</dbReference>
<feature type="compositionally biased region" description="Basic and acidic residues" evidence="17">
    <location>
        <begin position="366"/>
        <end position="393"/>
    </location>
</feature>
<gene>
    <name evidence="20" type="primary">yidC</name>
    <name evidence="20" type="ORF">R6G71_01320</name>
    <name evidence="21" type="ORF">SAMN05421878_10271</name>
</gene>
<dbReference type="RefSeq" id="WP_074660963.1">
    <property type="nucleotide sequence ID" value="NZ_FNAU01000002.1"/>
</dbReference>
<keyword evidence="4" id="KW-0813">Transport</keyword>
<reference evidence="20" key="3">
    <citation type="submission" date="2023-10" db="EMBL/GenBank/DDBJ databases">
        <title>Whole Genome based description of the genera Actinobaculum and Actinotignum reveals a complex phylogenetic relationship within the species included in the genus Actinotignum.</title>
        <authorList>
            <person name="Jensen C.S."/>
            <person name="Dargis R."/>
            <person name="Kemp M."/>
            <person name="Christensen J.J."/>
        </authorList>
    </citation>
    <scope>NUCLEOTIDE SEQUENCE</scope>
    <source>
        <strain evidence="20">Actinobaculum_suis_CCUG19206T</strain>
    </source>
</reference>
<sequence>MDTILSPFMWVISWVLYGIHKGLVAIGMADGSGPAWVLSIIGLTVVVRLVILPLYNRQIKASRSTQILQPKMMKIREKYKNKKDTISQQRQAEEIQALYRKHGVSPMASCWPMLVQMPILFSLFRVLYKFPMIASGEHAAIGPLDASLADDFLNSTFFGAPMSASFAMANKAPGYSPVTIRVVAGILVVVMCLSMFWTQRQLLTKNMPEHKEGEDEGNPALRMQKYMLYGMPLIYVFSGYAFPVGVLIYWCAGNLWNMGQQAWFIRNNPTPGSKAYRQREERLARARRRKGLKEEGLSEEEIEELEQKSAAGGQRKQPMSKARAKKAGVTDRFAAGGLETEEGGETEDAALEESASADADNAESDGEVRGKDGLTDEERARKRYERRQAERARAKSKRKKRRR</sequence>
<dbReference type="EMBL" id="FNAU01000002">
    <property type="protein sequence ID" value="SDE09759.1"/>
    <property type="molecule type" value="Genomic_DNA"/>
</dbReference>
<comment type="similarity">
    <text evidence="2">Belongs to the OXA1/ALB3/YidC family. Type 1 subfamily.</text>
</comment>
<keyword evidence="8 18" id="KW-1133">Transmembrane helix</keyword>
<evidence type="ECO:0000256" key="3">
    <source>
        <dbReference type="ARBA" id="ARBA00015325"/>
    </source>
</evidence>
<evidence type="ECO:0000256" key="14">
    <source>
        <dbReference type="ARBA" id="ARBA00033245"/>
    </source>
</evidence>
<evidence type="ECO:0000256" key="11">
    <source>
        <dbReference type="ARBA" id="ARBA00025034"/>
    </source>
</evidence>
<comment type="subunit">
    <text evidence="12">Interacts with the Sec translocase complex via SecD. Specifically interacts with transmembrane segments of nascent integral membrane proteins during membrane integration.</text>
</comment>
<evidence type="ECO:0000256" key="18">
    <source>
        <dbReference type="SAM" id="Phobius"/>
    </source>
</evidence>
<evidence type="ECO:0000256" key="7">
    <source>
        <dbReference type="ARBA" id="ARBA00022927"/>
    </source>
</evidence>
<dbReference type="NCBIfam" id="NF002350">
    <property type="entry name" value="PRK01315.1"/>
    <property type="match status" value="1"/>
</dbReference>
<evidence type="ECO:0000256" key="1">
    <source>
        <dbReference type="ARBA" id="ARBA00004651"/>
    </source>
</evidence>
<evidence type="ECO:0000313" key="21">
    <source>
        <dbReference type="EMBL" id="SDE09759.1"/>
    </source>
</evidence>
<keyword evidence="22" id="KW-1185">Reference proteome</keyword>
<evidence type="ECO:0000256" key="12">
    <source>
        <dbReference type="ARBA" id="ARBA00026028"/>
    </source>
</evidence>
<dbReference type="NCBIfam" id="TIGR03592">
    <property type="entry name" value="yidC_oxa1_cterm"/>
    <property type="match status" value="1"/>
</dbReference>
<feature type="transmembrane region" description="Helical" evidence="18">
    <location>
        <begin position="226"/>
        <end position="250"/>
    </location>
</feature>
<accession>A0A1G7A4J6</accession>
<evidence type="ECO:0000256" key="5">
    <source>
        <dbReference type="ARBA" id="ARBA00022475"/>
    </source>
</evidence>
<dbReference type="EMBL" id="JAWNFU010000001">
    <property type="protein sequence ID" value="MDY5152694.1"/>
    <property type="molecule type" value="Genomic_DNA"/>
</dbReference>
<evidence type="ECO:0000256" key="2">
    <source>
        <dbReference type="ARBA" id="ARBA00010527"/>
    </source>
</evidence>
<dbReference type="GO" id="GO:0015031">
    <property type="term" value="P:protein transport"/>
    <property type="evidence" value="ECO:0007669"/>
    <property type="project" value="UniProtKB-KW"/>
</dbReference>
<evidence type="ECO:0000313" key="22">
    <source>
        <dbReference type="Proteomes" id="UP000182744"/>
    </source>
</evidence>
<dbReference type="InterPro" id="IPR028055">
    <property type="entry name" value="YidC/Oxa/ALB_C"/>
</dbReference>
<keyword evidence="7" id="KW-0653">Protein transport</keyword>
<evidence type="ECO:0000259" key="19">
    <source>
        <dbReference type="Pfam" id="PF02096"/>
    </source>
</evidence>
<evidence type="ECO:0000256" key="16">
    <source>
        <dbReference type="RuleBase" id="RU003945"/>
    </source>
</evidence>
<dbReference type="InterPro" id="IPR001708">
    <property type="entry name" value="YidC/ALB3/OXA1/COX18"/>
</dbReference>
<dbReference type="Pfam" id="PF02096">
    <property type="entry name" value="60KD_IMP"/>
    <property type="match status" value="1"/>
</dbReference>
<evidence type="ECO:0000256" key="10">
    <source>
        <dbReference type="ARBA" id="ARBA00023186"/>
    </source>
</evidence>
<reference evidence="22" key="1">
    <citation type="submission" date="2016-10" db="EMBL/GenBank/DDBJ databases">
        <authorList>
            <person name="Varghese N."/>
        </authorList>
    </citation>
    <scope>NUCLEOTIDE SEQUENCE [LARGE SCALE GENOMIC DNA]</scope>
    <source>
        <strain evidence="22">DSM 20639</strain>
    </source>
</reference>
<dbReference type="GO" id="GO:0051205">
    <property type="term" value="P:protein insertion into membrane"/>
    <property type="evidence" value="ECO:0007669"/>
    <property type="project" value="TreeGrafter"/>
</dbReference>
<feature type="compositionally biased region" description="Basic residues" evidence="17">
    <location>
        <begin position="394"/>
        <end position="403"/>
    </location>
</feature>
<protein>
    <recommendedName>
        <fullName evidence="3">Membrane protein insertase YidC</fullName>
    </recommendedName>
    <alternativeName>
        <fullName evidence="15">Foldase YidC</fullName>
    </alternativeName>
    <alternativeName>
        <fullName evidence="14">Membrane integrase YidC</fullName>
    </alternativeName>
    <alternativeName>
        <fullName evidence="13">Membrane protein YidC</fullName>
    </alternativeName>
</protein>
<evidence type="ECO:0000256" key="4">
    <source>
        <dbReference type="ARBA" id="ARBA00022448"/>
    </source>
</evidence>
<feature type="transmembrane region" description="Helical" evidence="18">
    <location>
        <begin position="35"/>
        <end position="55"/>
    </location>
</feature>
<evidence type="ECO:0000256" key="17">
    <source>
        <dbReference type="SAM" id="MobiDB-lite"/>
    </source>
</evidence>
<keyword evidence="10" id="KW-0143">Chaperone</keyword>
<feature type="compositionally biased region" description="Acidic residues" evidence="17">
    <location>
        <begin position="339"/>
        <end position="351"/>
    </location>
</feature>
<evidence type="ECO:0000256" key="15">
    <source>
        <dbReference type="ARBA" id="ARBA00033342"/>
    </source>
</evidence>
<keyword evidence="6 16" id="KW-0812">Transmembrane</keyword>
<dbReference type="GO" id="GO:0005886">
    <property type="term" value="C:plasma membrane"/>
    <property type="evidence" value="ECO:0007669"/>
    <property type="project" value="UniProtKB-SubCell"/>
</dbReference>
<dbReference type="InterPro" id="IPR047196">
    <property type="entry name" value="YidC_ALB_C"/>
</dbReference>
<keyword evidence="5" id="KW-1003">Cell membrane</keyword>
<name>A0A1G7A4J6_9ACTO</name>
<evidence type="ECO:0000256" key="8">
    <source>
        <dbReference type="ARBA" id="ARBA00022989"/>
    </source>
</evidence>
<dbReference type="PANTHER" id="PTHR12428:SF65">
    <property type="entry name" value="CYTOCHROME C OXIDASE ASSEMBLY PROTEIN COX18, MITOCHONDRIAL"/>
    <property type="match status" value="1"/>
</dbReference>
<feature type="transmembrane region" description="Helical" evidence="18">
    <location>
        <begin position="178"/>
        <end position="197"/>
    </location>
</feature>
<feature type="transmembrane region" description="Helical" evidence="18">
    <location>
        <begin position="7"/>
        <end position="29"/>
    </location>
</feature>
<organism evidence="21 22">
    <name type="scientific">Actinobaculum suis</name>
    <dbReference type="NCBI Taxonomy" id="1657"/>
    <lineage>
        <taxon>Bacteria</taxon>
        <taxon>Bacillati</taxon>
        <taxon>Actinomycetota</taxon>
        <taxon>Actinomycetes</taxon>
        <taxon>Actinomycetales</taxon>
        <taxon>Actinomycetaceae</taxon>
        <taxon>Actinobaculum</taxon>
    </lineage>
</organism>
<dbReference type="GO" id="GO:0032977">
    <property type="term" value="F:membrane insertase activity"/>
    <property type="evidence" value="ECO:0007669"/>
    <property type="project" value="InterPro"/>
</dbReference>
<evidence type="ECO:0000256" key="9">
    <source>
        <dbReference type="ARBA" id="ARBA00023136"/>
    </source>
</evidence>
<dbReference type="CDD" id="cd20070">
    <property type="entry name" value="5TM_YidC_Alb3"/>
    <property type="match status" value="1"/>
</dbReference>
<feature type="region of interest" description="Disordered" evidence="17">
    <location>
        <begin position="287"/>
        <end position="403"/>
    </location>
</feature>
<dbReference type="AlphaFoldDB" id="A0A1G7A4J6"/>
<feature type="domain" description="Membrane insertase YidC/Oxa/ALB C-terminal" evidence="19">
    <location>
        <begin position="36"/>
        <end position="264"/>
    </location>
</feature>
<reference evidence="21" key="2">
    <citation type="submission" date="2016-10" db="EMBL/GenBank/DDBJ databases">
        <authorList>
            <person name="de Groot N.N."/>
        </authorList>
    </citation>
    <scope>NUCLEOTIDE SEQUENCE [LARGE SCALE GENOMIC DNA]</scope>
    <source>
        <strain evidence="21">DSM 20639</strain>
    </source>
</reference>
<comment type="subcellular location">
    <subcellularLocation>
        <location evidence="1">Cell membrane</location>
        <topology evidence="1">Multi-pass membrane protein</topology>
    </subcellularLocation>
    <subcellularLocation>
        <location evidence="16">Membrane</location>
        <topology evidence="16">Multi-pass membrane protein</topology>
    </subcellularLocation>
</comment>
<comment type="function">
    <text evidence="11">Required for the insertion and/or proper folding and/or complex formation of integral membrane proteins into the membrane. Involved in integration of membrane proteins that insert both dependently and independently of the Sec translocase complex, as well as at least some lipoproteins. Aids folding of multispanning membrane proteins.</text>
</comment>
<evidence type="ECO:0000256" key="6">
    <source>
        <dbReference type="ARBA" id="ARBA00022692"/>
    </source>
</evidence>
<proteinExistence type="inferred from homology"/>
<dbReference type="PANTHER" id="PTHR12428">
    <property type="entry name" value="OXA1"/>
    <property type="match status" value="1"/>
</dbReference>